<protein>
    <submittedName>
        <fullName evidence="7">Glycerate dehydrogenase</fullName>
    </submittedName>
</protein>
<dbReference type="InterPro" id="IPR036291">
    <property type="entry name" value="NAD(P)-bd_dom_sf"/>
</dbReference>
<comment type="similarity">
    <text evidence="1 4">Belongs to the D-isomer specific 2-hydroxyacid dehydrogenase family.</text>
</comment>
<dbReference type="PANTHER" id="PTHR43761:SF1">
    <property type="entry name" value="D-ISOMER SPECIFIC 2-HYDROXYACID DEHYDROGENASE CATALYTIC DOMAIN-CONTAINING PROTEIN-RELATED"/>
    <property type="match status" value="1"/>
</dbReference>
<dbReference type="GO" id="GO:0051287">
    <property type="term" value="F:NAD binding"/>
    <property type="evidence" value="ECO:0007669"/>
    <property type="project" value="InterPro"/>
</dbReference>
<dbReference type="RefSeq" id="WP_135483625.1">
    <property type="nucleotide sequence ID" value="NZ_SRMF01000004.1"/>
</dbReference>
<dbReference type="SUPFAM" id="SSF52283">
    <property type="entry name" value="Formate/glycerate dehydrogenase catalytic domain-like"/>
    <property type="match status" value="1"/>
</dbReference>
<evidence type="ECO:0000256" key="3">
    <source>
        <dbReference type="ARBA" id="ARBA00023027"/>
    </source>
</evidence>
<evidence type="ECO:0000256" key="4">
    <source>
        <dbReference type="RuleBase" id="RU003719"/>
    </source>
</evidence>
<feature type="domain" description="D-isomer specific 2-hydroxyacid dehydrogenase catalytic" evidence="5">
    <location>
        <begin position="34"/>
        <end position="316"/>
    </location>
</feature>
<keyword evidence="8" id="KW-1185">Reference proteome</keyword>
<evidence type="ECO:0000259" key="5">
    <source>
        <dbReference type="Pfam" id="PF00389"/>
    </source>
</evidence>
<proteinExistence type="inferred from homology"/>
<dbReference type="Pfam" id="PF00389">
    <property type="entry name" value="2-Hacid_dh"/>
    <property type="match status" value="1"/>
</dbReference>
<accession>A0A4Z0W9Y4</accession>
<dbReference type="Pfam" id="PF02826">
    <property type="entry name" value="2-Hacid_dh_C"/>
    <property type="match status" value="1"/>
</dbReference>
<dbReference type="GO" id="GO:0016616">
    <property type="term" value="F:oxidoreductase activity, acting on the CH-OH group of donors, NAD or NADP as acceptor"/>
    <property type="evidence" value="ECO:0007669"/>
    <property type="project" value="InterPro"/>
</dbReference>
<keyword evidence="2 4" id="KW-0560">Oxidoreductase</keyword>
<dbReference type="Gene3D" id="3.40.50.720">
    <property type="entry name" value="NAD(P)-binding Rossmann-like Domain"/>
    <property type="match status" value="2"/>
</dbReference>
<gene>
    <name evidence="7" type="ORF">E4656_12600</name>
</gene>
<sequence length="320" mass="35220">MTTRRITFLDQGTIPDNIRWPDPDFEHEWTGWHHTSAGQTVERAAGSHILITNKVVVDDSVLAACPDLELVQVSATGVNNVDLEACRQRGIHACNVKGYASNAVPEWVVAHLFALTWRQPHYRQVQTEGRWAESDFFMLRTAPVRELRTMHVGILGQGDIGRSVADRLAAFGTRVEFLERPGTPKPRSGYVDFDITLPRLDALILCCPLTEDNAEMVDAGLLARMKEGALLLNPSRGGLVQEQDLAAAITSGHLGGAALDVVSREPITTDNPLFALRAHENLIVTPHIAWSTDEAITGLMAQLIDNLNRFVAGERTHCLV</sequence>
<organism evidence="7 8">
    <name type="scientific">Natronospirillum operosum</name>
    <dbReference type="NCBI Taxonomy" id="2759953"/>
    <lineage>
        <taxon>Bacteria</taxon>
        <taxon>Pseudomonadati</taxon>
        <taxon>Pseudomonadota</taxon>
        <taxon>Gammaproteobacteria</taxon>
        <taxon>Oceanospirillales</taxon>
        <taxon>Natronospirillaceae</taxon>
        <taxon>Natronospirillum</taxon>
    </lineage>
</organism>
<dbReference type="InterPro" id="IPR006140">
    <property type="entry name" value="D-isomer_DH_NAD-bd"/>
</dbReference>
<evidence type="ECO:0000259" key="6">
    <source>
        <dbReference type="Pfam" id="PF02826"/>
    </source>
</evidence>
<reference evidence="7 8" key="1">
    <citation type="submission" date="2019-04" db="EMBL/GenBank/DDBJ databases">
        <title>Natronospirillum operosus gen. nov., sp. nov., a haloalkaliphilic satellite isolated from decaying biomass of laboratory culture of cyanobacterium Geitlerinema sp. and proposal of Natronospirillaceae fam. nov. and Saccharospirillaceae fam. nov.</title>
        <authorList>
            <person name="Kevbrin V."/>
            <person name="Boltyanskaya Y."/>
            <person name="Koziaeva V."/>
            <person name="Grouzdev D.S."/>
            <person name="Park M."/>
            <person name="Cho J."/>
        </authorList>
    </citation>
    <scope>NUCLEOTIDE SEQUENCE [LARGE SCALE GENOMIC DNA]</scope>
    <source>
        <strain evidence="7 8">G-116</strain>
    </source>
</reference>
<evidence type="ECO:0000313" key="7">
    <source>
        <dbReference type="EMBL" id="TGG92953.1"/>
    </source>
</evidence>
<keyword evidence="3" id="KW-0520">NAD</keyword>
<dbReference type="InterPro" id="IPR006139">
    <property type="entry name" value="D-isomer_2_OHA_DH_cat_dom"/>
</dbReference>
<evidence type="ECO:0000256" key="2">
    <source>
        <dbReference type="ARBA" id="ARBA00023002"/>
    </source>
</evidence>
<comment type="caution">
    <text evidence="7">The sequence shown here is derived from an EMBL/GenBank/DDBJ whole genome shotgun (WGS) entry which is preliminary data.</text>
</comment>
<dbReference type="PANTHER" id="PTHR43761">
    <property type="entry name" value="D-ISOMER SPECIFIC 2-HYDROXYACID DEHYDROGENASE FAMILY PROTEIN (AFU_ORTHOLOGUE AFUA_1G13630)"/>
    <property type="match status" value="1"/>
</dbReference>
<dbReference type="AlphaFoldDB" id="A0A4Z0W9Y4"/>
<dbReference type="SUPFAM" id="SSF51735">
    <property type="entry name" value="NAD(P)-binding Rossmann-fold domains"/>
    <property type="match status" value="1"/>
</dbReference>
<dbReference type="Proteomes" id="UP000297475">
    <property type="component" value="Unassembled WGS sequence"/>
</dbReference>
<evidence type="ECO:0000313" key="8">
    <source>
        <dbReference type="Proteomes" id="UP000297475"/>
    </source>
</evidence>
<dbReference type="InterPro" id="IPR050418">
    <property type="entry name" value="D-iso_2-hydroxyacid_DH_PdxB"/>
</dbReference>
<dbReference type="EMBL" id="SRMF01000004">
    <property type="protein sequence ID" value="TGG92953.1"/>
    <property type="molecule type" value="Genomic_DNA"/>
</dbReference>
<feature type="domain" description="D-isomer specific 2-hydroxyacid dehydrogenase NAD-binding" evidence="6">
    <location>
        <begin position="110"/>
        <end position="289"/>
    </location>
</feature>
<evidence type="ECO:0000256" key="1">
    <source>
        <dbReference type="ARBA" id="ARBA00005854"/>
    </source>
</evidence>
<name>A0A4Z0W9Y4_9GAMM</name>
<dbReference type="OrthoDB" id="9805416at2"/>